<dbReference type="AlphaFoldDB" id="A0A8H6HUV8"/>
<reference evidence="2 3" key="1">
    <citation type="submission" date="2020-07" db="EMBL/GenBank/DDBJ databases">
        <title>Comparative genomics of pyrophilous fungi reveals a link between fire events and developmental genes.</title>
        <authorList>
            <consortium name="DOE Joint Genome Institute"/>
            <person name="Steindorff A.S."/>
            <person name="Carver A."/>
            <person name="Calhoun S."/>
            <person name="Stillman K."/>
            <person name="Liu H."/>
            <person name="Lipzen A."/>
            <person name="Pangilinan J."/>
            <person name="Labutti K."/>
            <person name="Bruns T.D."/>
            <person name="Grigoriev I.V."/>
        </authorList>
    </citation>
    <scope>NUCLEOTIDE SEQUENCE [LARGE SCALE GENOMIC DNA]</scope>
    <source>
        <strain evidence="2 3">CBS 144469</strain>
    </source>
</reference>
<comment type="caution">
    <text evidence="2">The sequence shown here is derived from an EMBL/GenBank/DDBJ whole genome shotgun (WGS) entry which is preliminary data.</text>
</comment>
<proteinExistence type="predicted"/>
<dbReference type="OrthoDB" id="10606250at2759"/>
<keyword evidence="3" id="KW-1185">Reference proteome</keyword>
<gene>
    <name evidence="2" type="ORF">DFP72DRAFT_427584</name>
</gene>
<sequence>MADAPPNWQRGGLLGMLTKELRMCWPRTHALPRGRQRRPMQQSTSSSWWTNRPRRPRPCYEYNNSRRYDLRKNGVSKPLDIDDDDDNNAHTWYTDFRPTTEAWLLVDERVEDCHVGTALFEIPVSRWACLTDATGQTARERARSCRCRRSRLVGLEVFFAGFAPVVDVAAASSFVDIVSTRRRPWRMVDSPIIPKMSTTTDHQRRRASNVDKGRR</sequence>
<protein>
    <submittedName>
        <fullName evidence="2">Uncharacterized protein</fullName>
    </submittedName>
</protein>
<feature type="region of interest" description="Disordered" evidence="1">
    <location>
        <begin position="32"/>
        <end position="52"/>
    </location>
</feature>
<dbReference type="EMBL" id="JACGCI010000040">
    <property type="protein sequence ID" value="KAF6753266.1"/>
    <property type="molecule type" value="Genomic_DNA"/>
</dbReference>
<feature type="region of interest" description="Disordered" evidence="1">
    <location>
        <begin position="193"/>
        <end position="215"/>
    </location>
</feature>
<evidence type="ECO:0000313" key="3">
    <source>
        <dbReference type="Proteomes" id="UP000521943"/>
    </source>
</evidence>
<evidence type="ECO:0000256" key="1">
    <source>
        <dbReference type="SAM" id="MobiDB-lite"/>
    </source>
</evidence>
<dbReference type="Proteomes" id="UP000521943">
    <property type="component" value="Unassembled WGS sequence"/>
</dbReference>
<organism evidence="2 3">
    <name type="scientific">Ephemerocybe angulata</name>
    <dbReference type="NCBI Taxonomy" id="980116"/>
    <lineage>
        <taxon>Eukaryota</taxon>
        <taxon>Fungi</taxon>
        <taxon>Dikarya</taxon>
        <taxon>Basidiomycota</taxon>
        <taxon>Agaricomycotina</taxon>
        <taxon>Agaricomycetes</taxon>
        <taxon>Agaricomycetidae</taxon>
        <taxon>Agaricales</taxon>
        <taxon>Agaricineae</taxon>
        <taxon>Psathyrellaceae</taxon>
        <taxon>Ephemerocybe</taxon>
    </lineage>
</organism>
<accession>A0A8H6HUV8</accession>
<name>A0A8H6HUV8_9AGAR</name>
<evidence type="ECO:0000313" key="2">
    <source>
        <dbReference type="EMBL" id="KAF6753266.1"/>
    </source>
</evidence>
<feature type="compositionally biased region" description="Polar residues" evidence="1">
    <location>
        <begin position="39"/>
        <end position="50"/>
    </location>
</feature>